<comment type="caution">
    <text evidence="3">The sequence shown here is derived from an EMBL/GenBank/DDBJ whole genome shotgun (WGS) entry which is preliminary data.</text>
</comment>
<dbReference type="PIRSF" id="PIRSF011396">
    <property type="entry name" value="Trp_halogenase"/>
    <property type="match status" value="1"/>
</dbReference>
<evidence type="ECO:0000313" key="3">
    <source>
        <dbReference type="EMBL" id="RDI97988.1"/>
    </source>
</evidence>
<keyword evidence="2" id="KW-0547">Nucleotide-binding</keyword>
<dbReference type="GO" id="GO:0004497">
    <property type="term" value="F:monooxygenase activity"/>
    <property type="evidence" value="ECO:0007669"/>
    <property type="project" value="InterPro"/>
</dbReference>
<keyword evidence="2" id="KW-0274">FAD</keyword>
<feature type="binding site" evidence="2">
    <location>
        <begin position="12"/>
        <end position="15"/>
    </location>
    <ligand>
        <name>FAD</name>
        <dbReference type="ChEBI" id="CHEBI:57692"/>
    </ligand>
</feature>
<evidence type="ECO:0000313" key="4">
    <source>
        <dbReference type="Proteomes" id="UP000254711"/>
    </source>
</evidence>
<gene>
    <name evidence="3" type="ORF">DVT68_12930</name>
</gene>
<dbReference type="AlphaFoldDB" id="A0A370K5S5"/>
<feature type="binding site" evidence="2">
    <location>
        <position position="193"/>
    </location>
    <ligand>
        <name>FAD</name>
        <dbReference type="ChEBI" id="CHEBI:57692"/>
    </ligand>
</feature>
<evidence type="ECO:0000256" key="2">
    <source>
        <dbReference type="PIRSR" id="PIRSR011396-2"/>
    </source>
</evidence>
<dbReference type="RefSeq" id="WP_114825505.1">
    <property type="nucleotide sequence ID" value="NZ_QQSY01000003.1"/>
</dbReference>
<dbReference type="Gene3D" id="3.50.50.60">
    <property type="entry name" value="FAD/NAD(P)-binding domain"/>
    <property type="match status" value="1"/>
</dbReference>
<dbReference type="InterPro" id="IPR036188">
    <property type="entry name" value="FAD/NAD-bd_sf"/>
</dbReference>
<feature type="binding site" evidence="2">
    <location>
        <position position="353"/>
    </location>
    <ligand>
        <name>L-tryptophan</name>
        <dbReference type="ChEBI" id="CHEBI:57912"/>
    </ligand>
</feature>
<organism evidence="3 4">
    <name type="scientific">Dyella solisilvae</name>
    <dbReference type="NCBI Taxonomy" id="1920168"/>
    <lineage>
        <taxon>Bacteria</taxon>
        <taxon>Pseudomonadati</taxon>
        <taxon>Pseudomonadota</taxon>
        <taxon>Gammaproteobacteria</taxon>
        <taxon>Lysobacterales</taxon>
        <taxon>Rhodanobacteraceae</taxon>
        <taxon>Dyella</taxon>
    </lineage>
</organism>
<accession>A0A370K5S5</accession>
<feature type="binding site" evidence="2">
    <location>
        <position position="344"/>
    </location>
    <ligand>
        <name>FAD</name>
        <dbReference type="ChEBI" id="CHEBI:57692"/>
    </ligand>
</feature>
<dbReference type="EMBL" id="QQSY01000003">
    <property type="protein sequence ID" value="RDI97988.1"/>
    <property type="molecule type" value="Genomic_DNA"/>
</dbReference>
<keyword evidence="4" id="KW-1185">Reference proteome</keyword>
<feature type="binding site" evidence="2">
    <location>
        <position position="357"/>
    </location>
    <ligand>
        <name>FAD</name>
        <dbReference type="ChEBI" id="CHEBI:57692"/>
    </ligand>
</feature>
<dbReference type="PANTHER" id="PTHR43747:SF4">
    <property type="entry name" value="FLAVIN-DEPENDENT TRYPTOPHAN HALOGENASE"/>
    <property type="match status" value="1"/>
</dbReference>
<dbReference type="Proteomes" id="UP000254711">
    <property type="component" value="Unassembled WGS sequence"/>
</dbReference>
<protein>
    <submittedName>
        <fullName evidence="3">Tryptophan 7-halogenase</fullName>
    </submittedName>
</protein>
<keyword evidence="2" id="KW-0285">Flavoprotein</keyword>
<dbReference type="Pfam" id="PF04820">
    <property type="entry name" value="Trp_halogenase"/>
    <property type="match status" value="1"/>
</dbReference>
<name>A0A370K5S5_9GAMM</name>
<feature type="active site" evidence="1">
    <location>
        <position position="81"/>
    </location>
</feature>
<dbReference type="InterPro" id="IPR050816">
    <property type="entry name" value="Flavin-dep_Halogenase_NPB"/>
</dbReference>
<feature type="binding site" evidence="2">
    <location>
        <position position="81"/>
    </location>
    <ligand>
        <name>7-chloro-L-tryptophan</name>
        <dbReference type="ChEBI" id="CHEBI:58713"/>
    </ligand>
</feature>
<dbReference type="InterPro" id="IPR006905">
    <property type="entry name" value="Flavin_halogenase"/>
</dbReference>
<dbReference type="PROSITE" id="PS51257">
    <property type="entry name" value="PROKAR_LIPOPROTEIN"/>
    <property type="match status" value="1"/>
</dbReference>
<dbReference type="OrthoDB" id="462203at2"/>
<dbReference type="InterPro" id="IPR033856">
    <property type="entry name" value="Trp_halogen"/>
</dbReference>
<dbReference type="PANTHER" id="PTHR43747">
    <property type="entry name" value="FAD-BINDING PROTEIN"/>
    <property type="match status" value="1"/>
</dbReference>
<dbReference type="SUPFAM" id="SSF51905">
    <property type="entry name" value="FAD/NAD(P)-binding domain"/>
    <property type="match status" value="1"/>
</dbReference>
<proteinExistence type="predicted"/>
<reference evidence="3 4" key="1">
    <citation type="submission" date="2018-07" db="EMBL/GenBank/DDBJ databases">
        <title>Dyella solisilvae sp. nov., isolated from the pine and broad-leaved mixed forest soil.</title>
        <authorList>
            <person name="Gao Z."/>
            <person name="Qiu L."/>
        </authorList>
    </citation>
    <scope>NUCLEOTIDE SEQUENCE [LARGE SCALE GENOMIC DNA]</scope>
    <source>
        <strain evidence="3 4">DHG54</strain>
    </source>
</reference>
<evidence type="ECO:0000256" key="1">
    <source>
        <dbReference type="PIRSR" id="PIRSR011396-1"/>
    </source>
</evidence>
<sequence>MAQLKKVLVVGGGTAGWLAACYLAKAVNAVDPNSVQVHLVESANIGLLGVGEATFPSIRGTLAAIGLDERRFLVGATATYKQGIHYRHWVRPPGTPGADHFFHPFSMPSQRPGGPELLPYWLLGAAPEGATFADAVSMQARLVKHGKGPKRTKDADYQGPLNHAFHFDAAYFAKVLAEHGEQVLGVKRHLATVERTELDEQGAIARVVTKELGELTADLYVDCTGLRGSLIGGVMKSPFRSRRDVLFADRAVAIQVPYKRPDTPIPPYTISTAQEAGWVWDIGLQTRRGAGYVYSSRHTDAERAEHVFRQYLGAAADGIQATHIKFETGYRPEHWRKNCVAVGLAGGFVEPLESTGIALVELGTYLLTHLLPGDTHDMERAARHYNEMMIARYDRIIDFIKMHYCLSQRRDSQFWIDNTDPISIPQTLQDKLALWKLRPPHRLDFVSDLEMFMVSSWQYVLYGMEFRTDLEPTRHLYTRTEEAKQEFANIQQAASYALNDLPDHRALVEQMCREHQERVSAAEALEVVG</sequence>
<dbReference type="GO" id="GO:0000166">
    <property type="term" value="F:nucleotide binding"/>
    <property type="evidence" value="ECO:0007669"/>
    <property type="project" value="UniProtKB-KW"/>
</dbReference>